<protein>
    <submittedName>
        <fullName evidence="6">Transmembrane GTPase Marf isoform X2</fullName>
    </submittedName>
</protein>
<evidence type="ECO:0000256" key="2">
    <source>
        <dbReference type="ARBA" id="ARBA00022741"/>
    </source>
</evidence>
<keyword evidence="7" id="KW-1185">Reference proteome</keyword>
<sequence length="124" mass="14605">LKNYKEGYLNGSWPIAHSFYDEFLVSIVLLLYFCDELIMFNSFDCVNQKSVKINFQKNFFHKVSTKLSKANIFITNNRWDASANEPEYLDQVCKQHMERATDFLVKELKVCTPEEAVSRVFFII</sequence>
<keyword evidence="5" id="KW-0472">Membrane</keyword>
<dbReference type="PANTHER" id="PTHR10465:SF3">
    <property type="entry name" value="TRANSMEMBRANE GTPASE MARF-RELATED"/>
    <property type="match status" value="1"/>
</dbReference>
<keyword evidence="6" id="KW-0812">Transmembrane</keyword>
<evidence type="ECO:0000256" key="3">
    <source>
        <dbReference type="ARBA" id="ARBA00022801"/>
    </source>
</evidence>
<reference evidence="6 7" key="1">
    <citation type="submission" date="2019-08" db="EMBL/GenBank/DDBJ databases">
        <title>Whole genome of Aphis craccivora.</title>
        <authorList>
            <person name="Voronova N.V."/>
            <person name="Shulinski R.S."/>
            <person name="Bandarenka Y.V."/>
            <person name="Zhorov D.G."/>
            <person name="Warner D."/>
        </authorList>
    </citation>
    <scope>NUCLEOTIDE SEQUENCE [LARGE SCALE GENOMIC DNA]</scope>
    <source>
        <strain evidence="6">180601</strain>
        <tissue evidence="6">Whole Body</tissue>
    </source>
</reference>
<dbReference type="PANTHER" id="PTHR10465">
    <property type="entry name" value="TRANSMEMBRANE GTPASE FZO1"/>
    <property type="match status" value="1"/>
</dbReference>
<proteinExistence type="predicted"/>
<evidence type="ECO:0000313" key="7">
    <source>
        <dbReference type="Proteomes" id="UP000478052"/>
    </source>
</evidence>
<dbReference type="GO" id="GO:0051646">
    <property type="term" value="P:mitochondrion localization"/>
    <property type="evidence" value="ECO:0007669"/>
    <property type="project" value="TreeGrafter"/>
</dbReference>
<keyword evidence="3" id="KW-0378">Hydrolase</keyword>
<comment type="caution">
    <text evidence="6">The sequence shown here is derived from an EMBL/GenBank/DDBJ whole genome shotgun (WGS) entry which is preliminary data.</text>
</comment>
<keyword evidence="4" id="KW-0342">GTP-binding</keyword>
<evidence type="ECO:0000256" key="5">
    <source>
        <dbReference type="ARBA" id="ARBA00023136"/>
    </source>
</evidence>
<keyword evidence="2" id="KW-0547">Nucleotide-binding</keyword>
<evidence type="ECO:0000313" key="6">
    <source>
        <dbReference type="EMBL" id="KAF0706262.1"/>
    </source>
</evidence>
<dbReference type="OrthoDB" id="6256226at2759"/>
<dbReference type="AlphaFoldDB" id="A0A6G0VSH9"/>
<dbReference type="GO" id="GO:0003924">
    <property type="term" value="F:GTPase activity"/>
    <property type="evidence" value="ECO:0007669"/>
    <property type="project" value="InterPro"/>
</dbReference>
<dbReference type="GO" id="GO:0005741">
    <property type="term" value="C:mitochondrial outer membrane"/>
    <property type="evidence" value="ECO:0007669"/>
    <property type="project" value="TreeGrafter"/>
</dbReference>
<name>A0A6G0VSH9_APHCR</name>
<accession>A0A6G0VSH9</accession>
<dbReference type="GO" id="GO:0008053">
    <property type="term" value="P:mitochondrial fusion"/>
    <property type="evidence" value="ECO:0007669"/>
    <property type="project" value="TreeGrafter"/>
</dbReference>
<dbReference type="Proteomes" id="UP000478052">
    <property type="component" value="Unassembled WGS sequence"/>
</dbReference>
<dbReference type="EMBL" id="VUJU01012972">
    <property type="protein sequence ID" value="KAF0706262.1"/>
    <property type="molecule type" value="Genomic_DNA"/>
</dbReference>
<feature type="non-terminal residue" evidence="6">
    <location>
        <position position="1"/>
    </location>
</feature>
<evidence type="ECO:0000256" key="1">
    <source>
        <dbReference type="ARBA" id="ARBA00004370"/>
    </source>
</evidence>
<organism evidence="6 7">
    <name type="scientific">Aphis craccivora</name>
    <name type="common">Cowpea aphid</name>
    <dbReference type="NCBI Taxonomy" id="307492"/>
    <lineage>
        <taxon>Eukaryota</taxon>
        <taxon>Metazoa</taxon>
        <taxon>Ecdysozoa</taxon>
        <taxon>Arthropoda</taxon>
        <taxon>Hexapoda</taxon>
        <taxon>Insecta</taxon>
        <taxon>Pterygota</taxon>
        <taxon>Neoptera</taxon>
        <taxon>Paraneoptera</taxon>
        <taxon>Hemiptera</taxon>
        <taxon>Sternorrhyncha</taxon>
        <taxon>Aphidomorpha</taxon>
        <taxon>Aphidoidea</taxon>
        <taxon>Aphididae</taxon>
        <taxon>Aphidini</taxon>
        <taxon>Aphis</taxon>
        <taxon>Aphis</taxon>
    </lineage>
</organism>
<comment type="subcellular location">
    <subcellularLocation>
        <location evidence="1">Membrane</location>
    </subcellularLocation>
</comment>
<dbReference type="GO" id="GO:0005525">
    <property type="term" value="F:GTP binding"/>
    <property type="evidence" value="ECO:0007669"/>
    <property type="project" value="UniProtKB-KW"/>
</dbReference>
<evidence type="ECO:0000256" key="4">
    <source>
        <dbReference type="ARBA" id="ARBA00023134"/>
    </source>
</evidence>
<dbReference type="InterPro" id="IPR027094">
    <property type="entry name" value="Mitofusin_fam"/>
</dbReference>
<gene>
    <name evidence="6" type="ORF">FWK35_00037576</name>
</gene>